<dbReference type="InterPro" id="IPR026408">
    <property type="entry name" value="GG_sam_targ_CFB"/>
</dbReference>
<keyword evidence="2" id="KW-1185">Reference proteome</keyword>
<proteinExistence type="predicted"/>
<dbReference type="NCBIfam" id="TIGR04149">
    <property type="entry name" value="GG_sam_targ_CFB"/>
    <property type="match status" value="1"/>
</dbReference>
<gene>
    <name evidence="1" type="ORF">ACFFVF_15285</name>
</gene>
<protein>
    <submittedName>
        <fullName evidence="1">TIGR04149 family rSAM-modified RiPP</fullName>
    </submittedName>
</protein>
<dbReference type="Proteomes" id="UP001589607">
    <property type="component" value="Unassembled WGS sequence"/>
</dbReference>
<evidence type="ECO:0000313" key="2">
    <source>
        <dbReference type="Proteomes" id="UP001589607"/>
    </source>
</evidence>
<reference evidence="1 2" key="1">
    <citation type="submission" date="2024-09" db="EMBL/GenBank/DDBJ databases">
        <authorList>
            <person name="Sun Q."/>
            <person name="Mori K."/>
        </authorList>
    </citation>
    <scope>NUCLEOTIDE SEQUENCE [LARGE SCALE GENOMIC DNA]</scope>
    <source>
        <strain evidence="1 2">CECT 7955</strain>
    </source>
</reference>
<evidence type="ECO:0000313" key="1">
    <source>
        <dbReference type="EMBL" id="MFB9097881.1"/>
    </source>
</evidence>
<name>A0ABV5GRG6_9FLAO</name>
<dbReference type="EMBL" id="JBHMEY010000066">
    <property type="protein sequence ID" value="MFB9097881.1"/>
    <property type="molecule type" value="Genomic_DNA"/>
</dbReference>
<organism evidence="1 2">
    <name type="scientific">Flavobacterium jumunjinense</name>
    <dbReference type="NCBI Taxonomy" id="998845"/>
    <lineage>
        <taxon>Bacteria</taxon>
        <taxon>Pseudomonadati</taxon>
        <taxon>Bacteroidota</taxon>
        <taxon>Flavobacteriia</taxon>
        <taxon>Flavobacteriales</taxon>
        <taxon>Flavobacteriaceae</taxon>
        <taxon>Flavobacterium</taxon>
    </lineage>
</organism>
<dbReference type="RefSeq" id="WP_236458083.1">
    <property type="nucleotide sequence ID" value="NZ_CBCSGE010000008.1"/>
</dbReference>
<comment type="caution">
    <text evidence="1">The sequence shown here is derived from an EMBL/GenBank/DDBJ whole genome shotgun (WGS) entry which is preliminary data.</text>
</comment>
<sequence>MKISLKTKLKLNKKAVIKLQNSEMVTLKGGGDSLSCRCMSCHKNSNLGIE</sequence>
<accession>A0ABV5GRG6</accession>